<dbReference type="RefSeq" id="WP_049995489.1">
    <property type="nucleotide sequence ID" value="NZ_CP031310.1"/>
</dbReference>
<keyword evidence="3" id="KW-1185">Reference proteome</keyword>
<sequence>METRKVQLSGGTTYTVSLPKFWAEDHDITAGSLLYLYPNDDGSLLVEAAETEGDTSRAVVEVGDFDDGELRETLTALYLIGVDEVCLRDRTDGVSERERALRSVVADLTGFEILQADECDLVVRNLMDADNVSIRKSTIRLRLIADAMHEDAVRAVVEDDATLAQDVIDRDAEADKLFRLVNRYFQRTLTDLGEVQKLAFSRAELFAYYYLARQLERIADHAEKIARVAIEQPHAPDDDLGREAGSIGRDARSLIWDATEPILSNTDVSLAYDALAEREAITQAIEDLDRALYESDHAPEAYRWGLLLDSLERSAEYGANIAELAIQQHYRGHRPER</sequence>
<dbReference type="Gene3D" id="1.20.58.220">
    <property type="entry name" value="Phosphate transport system protein phou homolog 2, domain 2"/>
    <property type="match status" value="1"/>
</dbReference>
<name>A0A4D6HAK5_9EURY</name>
<dbReference type="InterPro" id="IPR028366">
    <property type="entry name" value="PhoU"/>
</dbReference>
<dbReference type="GO" id="GO:0003677">
    <property type="term" value="F:DNA binding"/>
    <property type="evidence" value="ECO:0007669"/>
    <property type="project" value="InterPro"/>
</dbReference>
<dbReference type="InterPro" id="IPR038078">
    <property type="entry name" value="PhoU-like_sf"/>
</dbReference>
<dbReference type="AlphaFoldDB" id="A0A4D6HAK5"/>
<dbReference type="InterPro" id="IPR026022">
    <property type="entry name" value="PhoU_dom"/>
</dbReference>
<gene>
    <name evidence="2" type="ORF">DV733_06735</name>
</gene>
<evidence type="ECO:0000313" key="2">
    <source>
        <dbReference type="EMBL" id="QCC50959.1"/>
    </source>
</evidence>
<reference evidence="2 3" key="1">
    <citation type="journal article" date="2019" name="Nat. Commun.">
        <title>A new type of DNA phosphorothioation-based antiviral system in archaea.</title>
        <authorList>
            <person name="Xiong L."/>
            <person name="Liu S."/>
            <person name="Chen S."/>
            <person name="Xiao Y."/>
            <person name="Zhu B."/>
            <person name="Gao Y."/>
            <person name="Zhang Y."/>
            <person name="Chen B."/>
            <person name="Luo J."/>
            <person name="Deng Z."/>
            <person name="Chen X."/>
            <person name="Wang L."/>
            <person name="Chen S."/>
        </authorList>
    </citation>
    <scope>NUCLEOTIDE SEQUENCE [LARGE SCALE GENOMIC DNA]</scope>
    <source>
        <strain evidence="2 3">CBA1105</strain>
    </source>
</reference>
<dbReference type="PANTHER" id="PTHR42930">
    <property type="entry name" value="PHOSPHATE-SPECIFIC TRANSPORT SYSTEM ACCESSORY PROTEIN PHOU"/>
    <property type="match status" value="1"/>
</dbReference>
<accession>A0A4D6HAK5</accession>
<organism evidence="2 3">
    <name type="scientific">Halapricum salinum</name>
    <dbReference type="NCBI Taxonomy" id="1457250"/>
    <lineage>
        <taxon>Archaea</taxon>
        <taxon>Methanobacteriati</taxon>
        <taxon>Methanobacteriota</taxon>
        <taxon>Stenosarchaea group</taxon>
        <taxon>Halobacteria</taxon>
        <taxon>Halobacteriales</taxon>
        <taxon>Haloarculaceae</taxon>
        <taxon>Halapricum</taxon>
    </lineage>
</organism>
<proteinExistence type="predicted"/>
<dbReference type="SUPFAM" id="SSF109755">
    <property type="entry name" value="PhoU-like"/>
    <property type="match status" value="1"/>
</dbReference>
<dbReference type="Pfam" id="PF01895">
    <property type="entry name" value="PhoU"/>
    <property type="match status" value="1"/>
</dbReference>
<evidence type="ECO:0000313" key="3">
    <source>
        <dbReference type="Proteomes" id="UP000296706"/>
    </source>
</evidence>
<dbReference type="GeneID" id="39847545"/>
<dbReference type="PANTHER" id="PTHR42930:SF6">
    <property type="entry name" value="PHOSPHATE REGULATORY PROTEIN-LIKE PROTEIN"/>
    <property type="match status" value="1"/>
</dbReference>
<evidence type="ECO:0000259" key="1">
    <source>
        <dbReference type="SMART" id="SM00966"/>
    </source>
</evidence>
<dbReference type="SMART" id="SM00966">
    <property type="entry name" value="SpoVT_AbrB"/>
    <property type="match status" value="1"/>
</dbReference>
<dbReference type="Proteomes" id="UP000296706">
    <property type="component" value="Chromosome"/>
</dbReference>
<dbReference type="EMBL" id="CP031310">
    <property type="protein sequence ID" value="QCC50959.1"/>
    <property type="molecule type" value="Genomic_DNA"/>
</dbReference>
<feature type="domain" description="SpoVT-AbrB" evidence="1">
    <location>
        <begin position="8"/>
        <end position="54"/>
    </location>
</feature>
<dbReference type="GO" id="GO:0045936">
    <property type="term" value="P:negative regulation of phosphate metabolic process"/>
    <property type="evidence" value="ECO:0007669"/>
    <property type="project" value="InterPro"/>
</dbReference>
<dbReference type="InterPro" id="IPR007159">
    <property type="entry name" value="SpoVT-AbrB_dom"/>
</dbReference>
<dbReference type="KEGG" id="hsn:DV733_06735"/>
<dbReference type="STRING" id="1457250.GCA_000755225_00137"/>
<dbReference type="GO" id="GO:0030643">
    <property type="term" value="P:intracellular phosphate ion homeostasis"/>
    <property type="evidence" value="ECO:0007669"/>
    <property type="project" value="InterPro"/>
</dbReference>
<protein>
    <submittedName>
        <fullName evidence="2">Phosphate uptake regulator PhoU</fullName>
    </submittedName>
</protein>
<dbReference type="OrthoDB" id="40991at2157"/>